<feature type="region of interest" description="Disordered" evidence="1">
    <location>
        <begin position="107"/>
        <end position="136"/>
    </location>
</feature>
<organism evidence="2 3">
    <name type="scientific">Trachymyrmex cornetzi</name>
    <dbReference type="NCBI Taxonomy" id="471704"/>
    <lineage>
        <taxon>Eukaryota</taxon>
        <taxon>Metazoa</taxon>
        <taxon>Ecdysozoa</taxon>
        <taxon>Arthropoda</taxon>
        <taxon>Hexapoda</taxon>
        <taxon>Insecta</taxon>
        <taxon>Pterygota</taxon>
        <taxon>Neoptera</taxon>
        <taxon>Endopterygota</taxon>
        <taxon>Hymenoptera</taxon>
        <taxon>Apocrita</taxon>
        <taxon>Aculeata</taxon>
        <taxon>Formicoidea</taxon>
        <taxon>Formicidae</taxon>
        <taxon>Myrmicinae</taxon>
        <taxon>Trachymyrmex</taxon>
    </lineage>
</organism>
<feature type="compositionally biased region" description="Gly residues" evidence="1">
    <location>
        <begin position="122"/>
        <end position="136"/>
    </location>
</feature>
<feature type="compositionally biased region" description="Basic and acidic residues" evidence="1">
    <location>
        <begin position="107"/>
        <end position="121"/>
    </location>
</feature>
<keyword evidence="3" id="KW-1185">Reference proteome</keyword>
<dbReference type="AlphaFoldDB" id="A0A151JMI9"/>
<accession>A0A151JMI9</accession>
<dbReference type="Proteomes" id="UP000078492">
    <property type="component" value="Unassembled WGS sequence"/>
</dbReference>
<evidence type="ECO:0000256" key="1">
    <source>
        <dbReference type="SAM" id="MobiDB-lite"/>
    </source>
</evidence>
<evidence type="ECO:0000313" key="3">
    <source>
        <dbReference type="Proteomes" id="UP000078492"/>
    </source>
</evidence>
<name>A0A151JMI9_9HYME</name>
<reference evidence="2 3" key="1">
    <citation type="submission" date="2015-09" db="EMBL/GenBank/DDBJ databases">
        <title>Trachymyrmex cornetzi WGS genome.</title>
        <authorList>
            <person name="Nygaard S."/>
            <person name="Hu H."/>
            <person name="Boomsma J."/>
            <person name="Zhang G."/>
        </authorList>
    </citation>
    <scope>NUCLEOTIDE SEQUENCE [LARGE SCALE GENOMIC DNA]</scope>
    <source>
        <strain evidence="2">Tcor2-1</strain>
        <tissue evidence="2">Whole body</tissue>
    </source>
</reference>
<sequence length="136" mass="15704">MRERRYWEGEEGKKCRICESGVESWEHMWEECRSLWVGLEGGWQEVVDTMLGDEGEGKCWMREVEEERRKVQESVGVRVNEGMNEEEKEGERGRECMGIEREVLWGRDEKGHGNEESRGHEIGGVGGRGRSVCGGR</sequence>
<evidence type="ECO:0000313" key="2">
    <source>
        <dbReference type="EMBL" id="KYN26861.1"/>
    </source>
</evidence>
<protein>
    <submittedName>
        <fullName evidence="2">Uncharacterized protein</fullName>
    </submittedName>
</protein>
<dbReference type="EMBL" id="KQ978974">
    <property type="protein sequence ID" value="KYN26861.1"/>
    <property type="molecule type" value="Genomic_DNA"/>
</dbReference>
<proteinExistence type="predicted"/>
<gene>
    <name evidence="2" type="ORF">ALC57_03762</name>
</gene>